<organism evidence="1 2">
    <name type="scientific">Plenodomus tracheiphilus IPT5</name>
    <dbReference type="NCBI Taxonomy" id="1408161"/>
    <lineage>
        <taxon>Eukaryota</taxon>
        <taxon>Fungi</taxon>
        <taxon>Dikarya</taxon>
        <taxon>Ascomycota</taxon>
        <taxon>Pezizomycotina</taxon>
        <taxon>Dothideomycetes</taxon>
        <taxon>Pleosporomycetidae</taxon>
        <taxon>Pleosporales</taxon>
        <taxon>Pleosporineae</taxon>
        <taxon>Leptosphaeriaceae</taxon>
        <taxon>Plenodomus</taxon>
    </lineage>
</organism>
<gene>
    <name evidence="1" type="ORF">T440DRAFT_488633</name>
</gene>
<dbReference type="AlphaFoldDB" id="A0A6A7B9F6"/>
<evidence type="ECO:0000313" key="2">
    <source>
        <dbReference type="Proteomes" id="UP000799423"/>
    </source>
</evidence>
<name>A0A6A7B9F6_9PLEO</name>
<protein>
    <submittedName>
        <fullName evidence="1">Uncharacterized protein</fullName>
    </submittedName>
</protein>
<dbReference type="Proteomes" id="UP000799423">
    <property type="component" value="Unassembled WGS sequence"/>
</dbReference>
<reference evidence="1" key="1">
    <citation type="submission" date="2020-01" db="EMBL/GenBank/DDBJ databases">
        <authorList>
            <consortium name="DOE Joint Genome Institute"/>
            <person name="Haridas S."/>
            <person name="Albert R."/>
            <person name="Binder M."/>
            <person name="Bloem J."/>
            <person name="Labutti K."/>
            <person name="Salamov A."/>
            <person name="Andreopoulos B."/>
            <person name="Baker S.E."/>
            <person name="Barry K."/>
            <person name="Bills G."/>
            <person name="Bluhm B.H."/>
            <person name="Cannon C."/>
            <person name="Castanera R."/>
            <person name="Culley D.E."/>
            <person name="Daum C."/>
            <person name="Ezra D."/>
            <person name="Gonzalez J.B."/>
            <person name="Henrissat B."/>
            <person name="Kuo A."/>
            <person name="Liang C."/>
            <person name="Lipzen A."/>
            <person name="Lutzoni F."/>
            <person name="Magnuson J."/>
            <person name="Mondo S."/>
            <person name="Nolan M."/>
            <person name="Ohm R."/>
            <person name="Pangilinan J."/>
            <person name="Park H.-J."/>
            <person name="Ramirez L."/>
            <person name="Alfaro M."/>
            <person name="Sun H."/>
            <person name="Tritt A."/>
            <person name="Yoshinaga Y."/>
            <person name="Zwiers L.-H."/>
            <person name="Turgeon B.G."/>
            <person name="Goodwin S.B."/>
            <person name="Spatafora J.W."/>
            <person name="Crous P.W."/>
            <person name="Grigoriev I.V."/>
        </authorList>
    </citation>
    <scope>NUCLEOTIDE SEQUENCE</scope>
    <source>
        <strain evidence="1">IPT5</strain>
    </source>
</reference>
<proteinExistence type="predicted"/>
<evidence type="ECO:0000313" key="1">
    <source>
        <dbReference type="EMBL" id="KAF2852033.1"/>
    </source>
</evidence>
<dbReference type="EMBL" id="MU006300">
    <property type="protein sequence ID" value="KAF2852033.1"/>
    <property type="molecule type" value="Genomic_DNA"/>
</dbReference>
<dbReference type="OrthoDB" id="3688572at2759"/>
<keyword evidence="2" id="KW-1185">Reference proteome</keyword>
<sequence>MNALSQLFIHSAPYFFAAPTSNDDIGCSSSTLVTAHNTTSHPSIYDPSSAYQGTTVVEVWIGQEPVTVGDVGRWELEHEVQSAIRTVCINNNGQCNTSSSRDNGLTGVTIEGASFKDTLTRDILIVIIARTVHATFMNKRQNCYWEKSIRFCIIGNLLRINMHEMVQFQGAFKCCDTLSRVEGAVDTFRASIEGVFGRYSRNVRCITEGSELCEARVAEDG</sequence>
<accession>A0A6A7B9F6</accession>